<organism evidence="1 2">
    <name type="scientific">Fibrella aestuarina BUZ 2</name>
    <dbReference type="NCBI Taxonomy" id="1166018"/>
    <lineage>
        <taxon>Bacteria</taxon>
        <taxon>Pseudomonadati</taxon>
        <taxon>Bacteroidota</taxon>
        <taxon>Cytophagia</taxon>
        <taxon>Cytophagales</taxon>
        <taxon>Spirosomataceae</taxon>
        <taxon>Fibrella</taxon>
    </lineage>
</organism>
<dbReference type="eggNOG" id="ENOG502Z8G3">
    <property type="taxonomic scope" value="Bacteria"/>
</dbReference>
<gene>
    <name evidence="1" type="ORF">FAES_0443</name>
</gene>
<dbReference type="HOGENOM" id="CLU_873595_0_0_10"/>
<proteinExistence type="predicted"/>
<sequence length="318" mass="37826">MLQKLVLKSLYVLAAVRYPRYRPDLRYFVRDNYFARLSQVRYWWADRMAKRPYKVIEFYGEFDQEVRYAMPFAYWHYLNGTLKQTIGAKSTRPFYFFSPDHVEKHDKRVWEAGYGNYTIPNMTHAPTYDFSKWARVPFKAHYRNDLFVYDKPLLVIANKYNIEWDKPPINYLDIATLDRLITYLKPRYQIVYNRPLGSQIVLDNSEIMDLGEHDWLREHHPDVVQLNDLFEQHHDRVENFNHLQLMVYANADRFISMHGGTAALASCFGGINALLSHPGGGFEHDFDEYKNLFPNLSGATIFHARNREELVEYVEAHY</sequence>
<dbReference type="Proteomes" id="UP000011058">
    <property type="component" value="Chromosome"/>
</dbReference>
<dbReference type="PATRIC" id="fig|1166018.3.peg.452"/>
<dbReference type="OrthoDB" id="739846at2"/>
<accession>I0K2V2</accession>
<keyword evidence="2" id="KW-1185">Reference proteome</keyword>
<evidence type="ECO:0000313" key="1">
    <source>
        <dbReference type="EMBL" id="CCG98455.1"/>
    </source>
</evidence>
<evidence type="ECO:0000313" key="2">
    <source>
        <dbReference type="Proteomes" id="UP000011058"/>
    </source>
</evidence>
<reference evidence="1 2" key="1">
    <citation type="journal article" date="2012" name="J. Bacteriol.">
        <title>Genome Sequence of Fibrella aestuarina BUZ 2T, a Filamentous Marine Bacterium.</title>
        <authorList>
            <person name="Filippini M."/>
            <person name="Qi W."/>
            <person name="Blom J."/>
            <person name="Goesmann A."/>
            <person name="Smits T.H."/>
            <person name="Bagheri H.C."/>
        </authorList>
    </citation>
    <scope>NUCLEOTIDE SEQUENCE [LARGE SCALE GENOMIC DNA]</scope>
    <source>
        <strain evidence="2">BUZ 2T</strain>
    </source>
</reference>
<protein>
    <recommendedName>
        <fullName evidence="3">Glycosyltransferase family 61 protein</fullName>
    </recommendedName>
</protein>
<evidence type="ECO:0008006" key="3">
    <source>
        <dbReference type="Google" id="ProtNLM"/>
    </source>
</evidence>
<dbReference type="STRING" id="1166018.FAES_0443"/>
<dbReference type="RefSeq" id="WP_015329555.1">
    <property type="nucleotide sequence ID" value="NC_020054.1"/>
</dbReference>
<name>I0K2V2_9BACT</name>
<dbReference type="KEGG" id="fae:FAES_0443"/>
<dbReference type="EMBL" id="HE796683">
    <property type="protein sequence ID" value="CCG98455.1"/>
    <property type="molecule type" value="Genomic_DNA"/>
</dbReference>
<dbReference type="AlphaFoldDB" id="I0K2V2"/>